<dbReference type="NCBIfam" id="TIGR00220">
    <property type="entry name" value="mscL"/>
    <property type="match status" value="1"/>
</dbReference>
<comment type="function">
    <text evidence="9">Channel that opens in response to stretch forces in the membrane lipid bilayer. May participate in the regulation of osmotic pressure changes within the cell.</text>
</comment>
<dbReference type="InterPro" id="IPR036019">
    <property type="entry name" value="MscL_channel"/>
</dbReference>
<dbReference type="PANTHER" id="PTHR30266:SF2">
    <property type="entry name" value="LARGE-CONDUCTANCE MECHANOSENSITIVE CHANNEL"/>
    <property type="match status" value="1"/>
</dbReference>
<reference evidence="11" key="1">
    <citation type="journal article" date="2019" name="Int. J. Syst. Evol. Microbiol.">
        <title>The Global Catalogue of Microorganisms (GCM) 10K type strain sequencing project: providing services to taxonomists for standard genome sequencing and annotation.</title>
        <authorList>
            <consortium name="The Broad Institute Genomics Platform"/>
            <consortium name="The Broad Institute Genome Sequencing Center for Infectious Disease"/>
            <person name="Wu L."/>
            <person name="Ma J."/>
        </authorList>
    </citation>
    <scope>NUCLEOTIDE SEQUENCE [LARGE SCALE GENOMIC DNA]</scope>
    <source>
        <strain evidence="11">JCM 17810</strain>
    </source>
</reference>
<dbReference type="PRINTS" id="PR01264">
    <property type="entry name" value="MECHCHANNEL"/>
</dbReference>
<keyword evidence="5 9" id="KW-1133">Transmembrane helix</keyword>
<evidence type="ECO:0000313" key="11">
    <source>
        <dbReference type="Proteomes" id="UP001500622"/>
    </source>
</evidence>
<dbReference type="InterPro" id="IPR037673">
    <property type="entry name" value="MSC/AndL"/>
</dbReference>
<dbReference type="SUPFAM" id="SSF81330">
    <property type="entry name" value="Gated mechanosensitive channel"/>
    <property type="match status" value="1"/>
</dbReference>
<dbReference type="RefSeq" id="WP_345215547.1">
    <property type="nucleotide sequence ID" value="NZ_BAABGN010000005.1"/>
</dbReference>
<evidence type="ECO:0000313" key="10">
    <source>
        <dbReference type="EMBL" id="GAA4421342.1"/>
    </source>
</evidence>
<feature type="transmembrane region" description="Helical" evidence="9">
    <location>
        <begin position="12"/>
        <end position="35"/>
    </location>
</feature>
<organism evidence="10 11">
    <name type="scientific">Georgenia halophila</name>
    <dbReference type="NCBI Taxonomy" id="620889"/>
    <lineage>
        <taxon>Bacteria</taxon>
        <taxon>Bacillati</taxon>
        <taxon>Actinomycetota</taxon>
        <taxon>Actinomycetes</taxon>
        <taxon>Micrococcales</taxon>
        <taxon>Bogoriellaceae</taxon>
        <taxon>Georgenia</taxon>
    </lineage>
</organism>
<evidence type="ECO:0000256" key="4">
    <source>
        <dbReference type="ARBA" id="ARBA00022692"/>
    </source>
</evidence>
<dbReference type="InterPro" id="IPR001185">
    <property type="entry name" value="MS_channel"/>
</dbReference>
<evidence type="ECO:0000256" key="5">
    <source>
        <dbReference type="ARBA" id="ARBA00022989"/>
    </source>
</evidence>
<dbReference type="Gene3D" id="1.10.1200.120">
    <property type="entry name" value="Large-conductance mechanosensitive channel, MscL, domain 1"/>
    <property type="match status" value="1"/>
</dbReference>
<evidence type="ECO:0000256" key="8">
    <source>
        <dbReference type="ARBA" id="ARBA00023303"/>
    </source>
</evidence>
<dbReference type="HAMAP" id="MF_00115">
    <property type="entry name" value="MscL"/>
    <property type="match status" value="1"/>
</dbReference>
<keyword evidence="7 9" id="KW-0472">Membrane</keyword>
<evidence type="ECO:0000256" key="6">
    <source>
        <dbReference type="ARBA" id="ARBA00023065"/>
    </source>
</evidence>
<accession>A0ABP8L2Z1</accession>
<dbReference type="Proteomes" id="UP001500622">
    <property type="component" value="Unassembled WGS sequence"/>
</dbReference>
<dbReference type="EMBL" id="BAABGN010000005">
    <property type="protein sequence ID" value="GAA4421342.1"/>
    <property type="molecule type" value="Genomic_DNA"/>
</dbReference>
<keyword evidence="3 9" id="KW-1003">Cell membrane</keyword>
<sequence length="140" mass="14645">MVTGFKEFVSRGNAVDLAVGLVIGVAFGQIVTALVDNVINPLVAGLFGEPNFDRLWVITVGGAGEPAQMLPLSVLTALTNFLLVALAVYLFVVVPMNKLAERRKSGEAEAPAAPAEDVLVLTEIRDLLAAQSGRGTPSQS</sequence>
<gene>
    <name evidence="9 10" type="primary">mscL</name>
    <name evidence="10" type="ORF">GCM10023169_14150</name>
</gene>
<keyword evidence="4 9" id="KW-0812">Transmembrane</keyword>
<protein>
    <recommendedName>
        <fullName evidence="9">Large-conductance mechanosensitive channel</fullName>
    </recommendedName>
</protein>
<keyword evidence="2 9" id="KW-0813">Transport</keyword>
<comment type="similarity">
    <text evidence="9">Belongs to the MscL family.</text>
</comment>
<keyword evidence="8 9" id="KW-0407">Ion channel</keyword>
<evidence type="ECO:0000256" key="1">
    <source>
        <dbReference type="ARBA" id="ARBA00004141"/>
    </source>
</evidence>
<comment type="subcellular location">
    <subcellularLocation>
        <location evidence="9">Cell membrane</location>
        <topology evidence="9">Multi-pass membrane protein</topology>
    </subcellularLocation>
    <subcellularLocation>
        <location evidence="1">Membrane</location>
        <topology evidence="1">Multi-pass membrane protein</topology>
    </subcellularLocation>
</comment>
<name>A0ABP8L2Z1_9MICO</name>
<evidence type="ECO:0000256" key="3">
    <source>
        <dbReference type="ARBA" id="ARBA00022475"/>
    </source>
</evidence>
<evidence type="ECO:0000256" key="9">
    <source>
        <dbReference type="HAMAP-Rule" id="MF_00115"/>
    </source>
</evidence>
<comment type="caution">
    <text evidence="10">The sequence shown here is derived from an EMBL/GenBank/DDBJ whole genome shotgun (WGS) entry which is preliminary data.</text>
</comment>
<keyword evidence="11" id="KW-1185">Reference proteome</keyword>
<evidence type="ECO:0000256" key="7">
    <source>
        <dbReference type="ARBA" id="ARBA00023136"/>
    </source>
</evidence>
<dbReference type="PANTHER" id="PTHR30266">
    <property type="entry name" value="MECHANOSENSITIVE CHANNEL MSCL"/>
    <property type="match status" value="1"/>
</dbReference>
<keyword evidence="6 9" id="KW-0406">Ion transport</keyword>
<comment type="subunit">
    <text evidence="9">Homopentamer.</text>
</comment>
<feature type="transmembrane region" description="Helical" evidence="9">
    <location>
        <begin position="72"/>
        <end position="94"/>
    </location>
</feature>
<proteinExistence type="inferred from homology"/>
<dbReference type="Pfam" id="PF01741">
    <property type="entry name" value="MscL"/>
    <property type="match status" value="1"/>
</dbReference>
<evidence type="ECO:0000256" key="2">
    <source>
        <dbReference type="ARBA" id="ARBA00022448"/>
    </source>
</evidence>